<feature type="compositionally biased region" description="Polar residues" evidence="1">
    <location>
        <begin position="9"/>
        <end position="21"/>
    </location>
</feature>
<feature type="region of interest" description="Disordered" evidence="1">
    <location>
        <begin position="1"/>
        <end position="21"/>
    </location>
</feature>
<evidence type="ECO:0000313" key="2">
    <source>
        <dbReference type="EMBL" id="SEP54283.1"/>
    </source>
</evidence>
<sequence>MLRDKGNGMENSGNSTPGQQNIVSAIGPGELFAAMSAAVRGDDEGSAPAWSDCAVAGLMIAQAHGRFGDIERGLMAALLSRIRWHAGKLGTDSAFPDEHREGAYIKVRDVFAAMALENPPLTGTVYINAVTAGPAVPSPV</sequence>
<dbReference type="AlphaFoldDB" id="A0A1H8YQB6"/>
<reference evidence="2 3" key="1">
    <citation type="submission" date="2016-10" db="EMBL/GenBank/DDBJ databases">
        <authorList>
            <person name="de Groot N.N."/>
        </authorList>
    </citation>
    <scope>NUCLEOTIDE SEQUENCE [LARGE SCALE GENOMIC DNA]</scope>
    <source>
        <strain evidence="2 3">DSM 44993</strain>
    </source>
</reference>
<keyword evidence="3" id="KW-1185">Reference proteome</keyword>
<dbReference type="Proteomes" id="UP000198582">
    <property type="component" value="Unassembled WGS sequence"/>
</dbReference>
<evidence type="ECO:0000256" key="1">
    <source>
        <dbReference type="SAM" id="MobiDB-lite"/>
    </source>
</evidence>
<evidence type="ECO:0000313" key="3">
    <source>
        <dbReference type="Proteomes" id="UP000198582"/>
    </source>
</evidence>
<proteinExistence type="predicted"/>
<dbReference type="RefSeq" id="WP_143086510.1">
    <property type="nucleotide sequence ID" value="NZ_FOEF01000042.1"/>
</dbReference>
<accession>A0A1H8YQB6</accession>
<organism evidence="2 3">
    <name type="scientific">Amycolatopsis saalfeldensis</name>
    <dbReference type="NCBI Taxonomy" id="394193"/>
    <lineage>
        <taxon>Bacteria</taxon>
        <taxon>Bacillati</taxon>
        <taxon>Actinomycetota</taxon>
        <taxon>Actinomycetes</taxon>
        <taxon>Pseudonocardiales</taxon>
        <taxon>Pseudonocardiaceae</taxon>
        <taxon>Amycolatopsis</taxon>
    </lineage>
</organism>
<gene>
    <name evidence="2" type="ORF">SAMN04489732_1427</name>
</gene>
<dbReference type="EMBL" id="FOEF01000042">
    <property type="protein sequence ID" value="SEP54283.1"/>
    <property type="molecule type" value="Genomic_DNA"/>
</dbReference>
<protein>
    <submittedName>
        <fullName evidence="2">Uncharacterized protein</fullName>
    </submittedName>
</protein>
<name>A0A1H8YQB6_9PSEU</name>